<evidence type="ECO:0000256" key="1">
    <source>
        <dbReference type="SAM" id="Phobius"/>
    </source>
</evidence>
<protein>
    <submittedName>
        <fullName evidence="2">Uncharacterized protein YqgC (DUF456 family)</fullName>
    </submittedName>
</protein>
<organism evidence="2 3">
    <name type="scientific">Brevibacillus fulvus</name>
    <dbReference type="NCBI Taxonomy" id="1125967"/>
    <lineage>
        <taxon>Bacteria</taxon>
        <taxon>Bacillati</taxon>
        <taxon>Bacillota</taxon>
        <taxon>Bacilli</taxon>
        <taxon>Bacillales</taxon>
        <taxon>Paenibacillaceae</taxon>
        <taxon>Brevibacillus</taxon>
    </lineage>
</organism>
<name>A0A938Y1Z0_9BACL</name>
<keyword evidence="1" id="KW-1133">Transmembrane helix</keyword>
<proteinExistence type="predicted"/>
<sequence>MEFILWCIVIALFFLSLAGVFLPFLPDTILLWAGFLLYHFALADPGAGLPAAFWWGMAIFSILLFAADFLTNLYFVKKYGGSRLSSWGAVAGVILGIFLFPPFGMILLPFLIVIGIEMWVQKQPFEKALKVGVGSLIAFLGSAVVKVAIQLLMIVWFFIAM</sequence>
<evidence type="ECO:0000313" key="3">
    <source>
        <dbReference type="Proteomes" id="UP000717624"/>
    </source>
</evidence>
<dbReference type="RefSeq" id="WP_204518257.1">
    <property type="nucleotide sequence ID" value="NZ_BAABIN010000002.1"/>
</dbReference>
<dbReference type="AlphaFoldDB" id="A0A938Y1Z0"/>
<dbReference type="EMBL" id="JAFBEB010000006">
    <property type="protein sequence ID" value="MBM7590511.1"/>
    <property type="molecule type" value="Genomic_DNA"/>
</dbReference>
<keyword evidence="1" id="KW-0812">Transmembrane</keyword>
<dbReference type="PANTHER" id="PTHR39165">
    <property type="entry name" value="IG HYPOTHETICAL 17883"/>
    <property type="match status" value="1"/>
</dbReference>
<evidence type="ECO:0000313" key="2">
    <source>
        <dbReference type="EMBL" id="MBM7590511.1"/>
    </source>
</evidence>
<feature type="transmembrane region" description="Helical" evidence="1">
    <location>
        <begin position="87"/>
        <end position="116"/>
    </location>
</feature>
<reference evidence="2" key="1">
    <citation type="submission" date="2021-01" db="EMBL/GenBank/DDBJ databases">
        <title>Genomic Encyclopedia of Type Strains, Phase IV (KMG-IV): sequencing the most valuable type-strain genomes for metagenomic binning, comparative biology and taxonomic classification.</title>
        <authorList>
            <person name="Goeker M."/>
        </authorList>
    </citation>
    <scope>NUCLEOTIDE SEQUENCE</scope>
    <source>
        <strain evidence="2">DSM 25523</strain>
    </source>
</reference>
<gene>
    <name evidence="2" type="ORF">JOD01_002115</name>
</gene>
<dbReference type="Pfam" id="PF04306">
    <property type="entry name" value="DUF456"/>
    <property type="match status" value="1"/>
</dbReference>
<dbReference type="InterPro" id="IPR007403">
    <property type="entry name" value="DUF456"/>
</dbReference>
<keyword evidence="1" id="KW-0472">Membrane</keyword>
<accession>A0A938Y1Z0</accession>
<dbReference type="Proteomes" id="UP000717624">
    <property type="component" value="Unassembled WGS sequence"/>
</dbReference>
<keyword evidence="3" id="KW-1185">Reference proteome</keyword>
<feature type="transmembrane region" description="Helical" evidence="1">
    <location>
        <begin position="136"/>
        <end position="159"/>
    </location>
</feature>
<comment type="caution">
    <text evidence="2">The sequence shown here is derived from an EMBL/GenBank/DDBJ whole genome shotgun (WGS) entry which is preliminary data.</text>
</comment>
<feature type="transmembrane region" description="Helical" evidence="1">
    <location>
        <begin position="52"/>
        <end position="75"/>
    </location>
</feature>
<dbReference type="PANTHER" id="PTHR39165:SF1">
    <property type="entry name" value="DUF456 DOMAIN-CONTAINING PROTEIN"/>
    <property type="match status" value="1"/>
</dbReference>